<evidence type="ECO:0000259" key="7">
    <source>
        <dbReference type="PROSITE" id="PS50109"/>
    </source>
</evidence>
<evidence type="ECO:0000313" key="8">
    <source>
        <dbReference type="EMBL" id="GEP54624.1"/>
    </source>
</evidence>
<protein>
    <recommendedName>
        <fullName evidence="2">histidine kinase</fullName>
        <ecNumber evidence="2">2.7.13.3</ecNumber>
    </recommendedName>
</protein>
<dbReference type="PANTHER" id="PTHR43711:SF1">
    <property type="entry name" value="HISTIDINE KINASE 1"/>
    <property type="match status" value="1"/>
</dbReference>
<dbReference type="SUPFAM" id="SSF47384">
    <property type="entry name" value="Homodimeric domain of signal transducing histidine kinase"/>
    <property type="match status" value="1"/>
</dbReference>
<keyword evidence="9" id="KW-1185">Reference proteome</keyword>
<dbReference type="InterPro" id="IPR050736">
    <property type="entry name" value="Sensor_HK_Regulatory"/>
</dbReference>
<dbReference type="EC" id="2.7.13.3" evidence="2"/>
<dbReference type="Proteomes" id="UP000321058">
    <property type="component" value="Unassembled WGS sequence"/>
</dbReference>
<dbReference type="SMART" id="SM00387">
    <property type="entry name" value="HATPase_c"/>
    <property type="match status" value="1"/>
</dbReference>
<dbReference type="RefSeq" id="WP_147148340.1">
    <property type="nucleotide sequence ID" value="NZ_BKAJ01000031.1"/>
</dbReference>
<evidence type="ECO:0000256" key="4">
    <source>
        <dbReference type="ARBA" id="ARBA00022679"/>
    </source>
</evidence>
<dbReference type="PRINTS" id="PR00344">
    <property type="entry name" value="BCTRLSENSOR"/>
</dbReference>
<keyword evidence="4" id="KW-0808">Transferase</keyword>
<evidence type="ECO:0000256" key="5">
    <source>
        <dbReference type="ARBA" id="ARBA00022777"/>
    </source>
</evidence>
<dbReference type="InterPro" id="IPR003661">
    <property type="entry name" value="HisK_dim/P_dom"/>
</dbReference>
<dbReference type="GO" id="GO:0000155">
    <property type="term" value="F:phosphorelay sensor kinase activity"/>
    <property type="evidence" value="ECO:0007669"/>
    <property type="project" value="InterPro"/>
</dbReference>
<name>A0A512N6L1_9HYPH</name>
<dbReference type="EMBL" id="BKAJ01000031">
    <property type="protein sequence ID" value="GEP54624.1"/>
    <property type="molecule type" value="Genomic_DNA"/>
</dbReference>
<evidence type="ECO:0000313" key="9">
    <source>
        <dbReference type="Proteomes" id="UP000321058"/>
    </source>
</evidence>
<keyword evidence="3" id="KW-0597">Phosphoprotein</keyword>
<dbReference type="InterPro" id="IPR005467">
    <property type="entry name" value="His_kinase_dom"/>
</dbReference>
<accession>A0A512N6L1</accession>
<dbReference type="PANTHER" id="PTHR43711">
    <property type="entry name" value="TWO-COMPONENT HISTIDINE KINASE"/>
    <property type="match status" value="1"/>
</dbReference>
<keyword evidence="5" id="KW-0418">Kinase</keyword>
<sequence length="251" mass="26902">MTQSILHEADRGRSDPDDGHADRLVWLAEMSASIVHEISQPLAAIAIDTAASQRWLDRETPDIDRALATMARVAASSDRARRLIDSVRALAEKVALEKSPVDVNEMVDEALALVRHEAEDRHVALQPVLASDLPPVHGNRTQLQQVVVNLVRNGLQATPLAPDRNSAVVVRTSRRGADRLLLAVEDVGVGVAPEKLGRLFSPFYTTKPHGLGVGLSICRSIVVAHGGELRAVRNAGPGMTFEVTIPAAAAA</sequence>
<evidence type="ECO:0000256" key="6">
    <source>
        <dbReference type="ARBA" id="ARBA00023012"/>
    </source>
</evidence>
<dbReference type="InterPro" id="IPR036097">
    <property type="entry name" value="HisK_dim/P_sf"/>
</dbReference>
<keyword evidence="6" id="KW-0902">Two-component regulatory system</keyword>
<organism evidence="8 9">
    <name type="scientific">Reyranella soli</name>
    <dbReference type="NCBI Taxonomy" id="1230389"/>
    <lineage>
        <taxon>Bacteria</taxon>
        <taxon>Pseudomonadati</taxon>
        <taxon>Pseudomonadota</taxon>
        <taxon>Alphaproteobacteria</taxon>
        <taxon>Hyphomicrobiales</taxon>
        <taxon>Reyranellaceae</taxon>
        <taxon>Reyranella</taxon>
    </lineage>
</organism>
<evidence type="ECO:0000256" key="2">
    <source>
        <dbReference type="ARBA" id="ARBA00012438"/>
    </source>
</evidence>
<proteinExistence type="predicted"/>
<dbReference type="InterPro" id="IPR003594">
    <property type="entry name" value="HATPase_dom"/>
</dbReference>
<dbReference type="AlphaFoldDB" id="A0A512N6L1"/>
<dbReference type="SUPFAM" id="SSF55874">
    <property type="entry name" value="ATPase domain of HSP90 chaperone/DNA topoisomerase II/histidine kinase"/>
    <property type="match status" value="1"/>
</dbReference>
<dbReference type="InterPro" id="IPR004358">
    <property type="entry name" value="Sig_transdc_His_kin-like_C"/>
</dbReference>
<dbReference type="Gene3D" id="3.30.565.10">
    <property type="entry name" value="Histidine kinase-like ATPase, C-terminal domain"/>
    <property type="match status" value="1"/>
</dbReference>
<evidence type="ECO:0000256" key="1">
    <source>
        <dbReference type="ARBA" id="ARBA00000085"/>
    </source>
</evidence>
<comment type="caution">
    <text evidence="8">The sequence shown here is derived from an EMBL/GenBank/DDBJ whole genome shotgun (WGS) entry which is preliminary data.</text>
</comment>
<feature type="domain" description="Histidine kinase" evidence="7">
    <location>
        <begin position="33"/>
        <end position="249"/>
    </location>
</feature>
<dbReference type="InterPro" id="IPR036890">
    <property type="entry name" value="HATPase_C_sf"/>
</dbReference>
<dbReference type="PROSITE" id="PS50109">
    <property type="entry name" value="HIS_KIN"/>
    <property type="match status" value="1"/>
</dbReference>
<dbReference type="Gene3D" id="1.10.287.130">
    <property type="match status" value="1"/>
</dbReference>
<comment type="catalytic activity">
    <reaction evidence="1">
        <text>ATP + protein L-histidine = ADP + protein N-phospho-L-histidine.</text>
        <dbReference type="EC" id="2.7.13.3"/>
    </reaction>
</comment>
<evidence type="ECO:0000256" key="3">
    <source>
        <dbReference type="ARBA" id="ARBA00022553"/>
    </source>
</evidence>
<dbReference type="CDD" id="cd00082">
    <property type="entry name" value="HisKA"/>
    <property type="match status" value="1"/>
</dbReference>
<dbReference type="OrthoDB" id="9795133at2"/>
<gene>
    <name evidence="8" type="ORF">RSO01_17900</name>
</gene>
<reference evidence="8 9" key="1">
    <citation type="submission" date="2019-07" db="EMBL/GenBank/DDBJ databases">
        <title>Whole genome shotgun sequence of Reyranella soli NBRC 108950.</title>
        <authorList>
            <person name="Hosoyama A."/>
            <person name="Uohara A."/>
            <person name="Ohji S."/>
            <person name="Ichikawa N."/>
        </authorList>
    </citation>
    <scope>NUCLEOTIDE SEQUENCE [LARGE SCALE GENOMIC DNA]</scope>
    <source>
        <strain evidence="8 9">NBRC 108950</strain>
    </source>
</reference>
<dbReference type="Pfam" id="PF02518">
    <property type="entry name" value="HATPase_c"/>
    <property type="match status" value="1"/>
</dbReference>